<gene>
    <name evidence="2" type="ORF">ACFPQB_11490</name>
</gene>
<evidence type="ECO:0000256" key="1">
    <source>
        <dbReference type="SAM" id="SignalP"/>
    </source>
</evidence>
<dbReference type="EMBL" id="JBHSNS010000004">
    <property type="protein sequence ID" value="MFC5729541.1"/>
    <property type="molecule type" value="Genomic_DNA"/>
</dbReference>
<reference evidence="3" key="1">
    <citation type="journal article" date="2019" name="Int. J. Syst. Evol. Microbiol.">
        <title>The Global Catalogue of Microorganisms (GCM) 10K type strain sequencing project: providing services to taxonomists for standard genome sequencing and annotation.</title>
        <authorList>
            <consortium name="The Broad Institute Genomics Platform"/>
            <consortium name="The Broad Institute Genome Sequencing Center for Infectious Disease"/>
            <person name="Wu L."/>
            <person name="Ma J."/>
        </authorList>
    </citation>
    <scope>NUCLEOTIDE SEQUENCE [LARGE SCALE GENOMIC DNA]</scope>
    <source>
        <strain evidence="3">YIM 94188</strain>
    </source>
</reference>
<organism evidence="2 3">
    <name type="scientific">Nocardioides vastitatis</name>
    <dbReference type="NCBI Taxonomy" id="2568655"/>
    <lineage>
        <taxon>Bacteria</taxon>
        <taxon>Bacillati</taxon>
        <taxon>Actinomycetota</taxon>
        <taxon>Actinomycetes</taxon>
        <taxon>Propionibacteriales</taxon>
        <taxon>Nocardioidaceae</taxon>
        <taxon>Nocardioides</taxon>
    </lineage>
</organism>
<name>A0ABW0ZJ10_9ACTN</name>
<feature type="chain" id="PRO_5045810581" evidence="1">
    <location>
        <begin position="27"/>
        <end position="372"/>
    </location>
</feature>
<keyword evidence="1" id="KW-0732">Signal</keyword>
<evidence type="ECO:0000313" key="3">
    <source>
        <dbReference type="Proteomes" id="UP001596072"/>
    </source>
</evidence>
<dbReference type="Proteomes" id="UP001596072">
    <property type="component" value="Unassembled WGS sequence"/>
</dbReference>
<protein>
    <submittedName>
        <fullName evidence="2">Uncharacterized protein</fullName>
    </submittedName>
</protein>
<evidence type="ECO:0000313" key="2">
    <source>
        <dbReference type="EMBL" id="MFC5729541.1"/>
    </source>
</evidence>
<feature type="signal peptide" evidence="1">
    <location>
        <begin position="1"/>
        <end position="26"/>
    </location>
</feature>
<dbReference type="RefSeq" id="WP_136431025.1">
    <property type="nucleotide sequence ID" value="NZ_JBHSNS010000004.1"/>
</dbReference>
<accession>A0ABW0ZJ10</accession>
<keyword evidence="3" id="KW-1185">Reference proteome</keyword>
<sequence>MKRILAIGALGACVLASTVSAPPASAAVPKPDPRAVSTATYAEVGMPNAAEVKAALGWPAEHPMTVTNELNPTTHAGVRRSAGNPWIAEKVSNFQAEVTTPWLAGTPLRPYQLQTGLRQTTALRDRDFTRLMNLLRAGSTEFTIVSSSSTEVTYIWWGWAEGVAAATTVKKAGPNALVQSLCYSRANASVTGDQAKACTEPTAQLLKERYVAGWPAISAHWPSPNRRLVLPAISRMKDRLLTARQVHNIGGTRRLVPRVVTQPEAWRVTGSVVIGERRWFAEIDLLRAGDAPAARTELAYRYRGLRGSVVRANDNSFTAYRNGHATTWKRLSTGLVRTRCWRATTGSRAKAIRCAQRLAEAQATKVGHLFKP</sequence>
<proteinExistence type="predicted"/>
<comment type="caution">
    <text evidence="2">The sequence shown here is derived from an EMBL/GenBank/DDBJ whole genome shotgun (WGS) entry which is preliminary data.</text>
</comment>